<keyword evidence="3" id="KW-0808">Transferase</keyword>
<dbReference type="EC" id="2.7.7.6" evidence="3"/>
<dbReference type="PROSITE" id="PS01111">
    <property type="entry name" value="RNA_POL_K_14KD"/>
    <property type="match status" value="1"/>
</dbReference>
<keyword evidence="1 3" id="KW-0240">DNA-directed RNA polymerase</keyword>
<comment type="caution">
    <text evidence="5">The sequence shown here is derived from an EMBL/GenBank/DDBJ whole genome shotgun (WGS) entry which is preliminary data.</text>
</comment>
<dbReference type="Pfam" id="PF01192">
    <property type="entry name" value="RNA_pol_Rpb6"/>
    <property type="match status" value="1"/>
</dbReference>
<comment type="similarity">
    <text evidence="3">Belongs to the archaeal Rpo6/eukaryotic RPB6 RNA polymerase subunit family.</text>
</comment>
<dbReference type="GO" id="GO:0003899">
    <property type="term" value="F:DNA-directed RNA polymerase activity"/>
    <property type="evidence" value="ECO:0007669"/>
    <property type="project" value="UniProtKB-UniRule"/>
</dbReference>
<dbReference type="GO" id="GO:0000428">
    <property type="term" value="C:DNA-directed RNA polymerase complex"/>
    <property type="evidence" value="ECO:0007669"/>
    <property type="project" value="UniProtKB-KW"/>
</dbReference>
<dbReference type="PANTHER" id="PTHR47227:SF5">
    <property type="entry name" value="DNA-DIRECTED RNA POLYMERASES I, II, AND III SUBUNIT RPABC2"/>
    <property type="match status" value="1"/>
</dbReference>
<keyword evidence="2 3" id="KW-0804">Transcription</keyword>
<dbReference type="NCBIfam" id="NF002208">
    <property type="entry name" value="PRK01099.1-3"/>
    <property type="match status" value="1"/>
</dbReference>
<dbReference type="EMBL" id="DTCK01000041">
    <property type="protein sequence ID" value="HGQ36395.1"/>
    <property type="molecule type" value="Genomic_DNA"/>
</dbReference>
<dbReference type="GO" id="GO:0042797">
    <property type="term" value="P:tRNA transcription by RNA polymerase III"/>
    <property type="evidence" value="ECO:0007669"/>
    <property type="project" value="TreeGrafter"/>
</dbReference>
<dbReference type="GO" id="GO:0005737">
    <property type="term" value="C:cytoplasm"/>
    <property type="evidence" value="ECO:0007669"/>
    <property type="project" value="UniProtKB-SubCell"/>
</dbReference>
<evidence type="ECO:0000313" key="5">
    <source>
        <dbReference type="EMBL" id="HGQ63791.1"/>
    </source>
</evidence>
<evidence type="ECO:0000256" key="1">
    <source>
        <dbReference type="ARBA" id="ARBA00022478"/>
    </source>
</evidence>
<keyword evidence="3" id="KW-0963">Cytoplasm</keyword>
<comment type="catalytic activity">
    <reaction evidence="3">
        <text>RNA(n) + a ribonucleoside 5'-triphosphate = RNA(n+1) + diphosphate</text>
        <dbReference type="Rhea" id="RHEA:21248"/>
        <dbReference type="Rhea" id="RHEA-COMP:14527"/>
        <dbReference type="Rhea" id="RHEA-COMP:17342"/>
        <dbReference type="ChEBI" id="CHEBI:33019"/>
        <dbReference type="ChEBI" id="CHEBI:61557"/>
        <dbReference type="ChEBI" id="CHEBI:140395"/>
        <dbReference type="EC" id="2.7.7.6"/>
    </reaction>
</comment>
<accession>A0A7C4NN45</accession>
<dbReference type="GO" id="GO:0006360">
    <property type="term" value="P:transcription by RNA polymerase I"/>
    <property type="evidence" value="ECO:0007669"/>
    <property type="project" value="TreeGrafter"/>
</dbReference>
<dbReference type="Gene3D" id="3.90.940.10">
    <property type="match status" value="1"/>
</dbReference>
<dbReference type="GO" id="GO:0003677">
    <property type="term" value="F:DNA binding"/>
    <property type="evidence" value="ECO:0007669"/>
    <property type="project" value="UniProtKB-UniRule"/>
</dbReference>
<evidence type="ECO:0000256" key="3">
    <source>
        <dbReference type="HAMAP-Rule" id="MF_00192"/>
    </source>
</evidence>
<evidence type="ECO:0000256" key="2">
    <source>
        <dbReference type="ARBA" id="ARBA00023163"/>
    </source>
</evidence>
<dbReference type="GO" id="GO:0006366">
    <property type="term" value="P:transcription by RNA polymerase II"/>
    <property type="evidence" value="ECO:0007669"/>
    <property type="project" value="TreeGrafter"/>
</dbReference>
<sequence length="108" mass="12338">MLVKSTDDIVIGPKRITKYERARIIAARAIQLAMGAPPLIDISKIEFKDLVVIAEKELEMGVLPMFIKRELINGEYQLIPVKVLIDAERKKNEYLKNLIKNIFGEESK</sequence>
<proteinExistence type="inferred from homology"/>
<dbReference type="SMART" id="SM01409">
    <property type="entry name" value="RNA_pol_Rpb6"/>
    <property type="match status" value="1"/>
</dbReference>
<protein>
    <recommendedName>
        <fullName evidence="3">DNA-directed RNA polymerase subunit Rpo6</fullName>
        <ecNumber evidence="3">2.7.7.6</ecNumber>
    </recommendedName>
    <alternativeName>
        <fullName evidence="3">DNA-directed RNA polymerase subunit K</fullName>
    </alternativeName>
</protein>
<dbReference type="InterPro" id="IPR006110">
    <property type="entry name" value="Pol_omega/Rpo6/RPB6"/>
</dbReference>
<reference evidence="5" key="1">
    <citation type="journal article" date="2020" name="mSystems">
        <title>Genome- and Community-Level Interaction Insights into Carbon Utilization and Element Cycling Functions of Hydrothermarchaeota in Hydrothermal Sediment.</title>
        <authorList>
            <person name="Zhou Z."/>
            <person name="Liu Y."/>
            <person name="Xu W."/>
            <person name="Pan J."/>
            <person name="Luo Z.H."/>
            <person name="Li M."/>
        </authorList>
    </citation>
    <scope>NUCLEOTIDE SEQUENCE [LARGE SCALE GENOMIC DNA]</scope>
    <source>
        <strain evidence="5">SpSt-637</strain>
        <strain evidence="4">SpSt-667</strain>
    </source>
</reference>
<dbReference type="InterPro" id="IPR020708">
    <property type="entry name" value="DNA-dir_RNA_polK_14-18kDa_CS"/>
</dbReference>
<dbReference type="PANTHER" id="PTHR47227">
    <property type="entry name" value="DNA-DIRECTED RNA POLYMERASE SUBUNIT K"/>
    <property type="match status" value="1"/>
</dbReference>
<comment type="subunit">
    <text evidence="3">Part of the RNA polymerase complex.</text>
</comment>
<organism evidence="5">
    <name type="scientific">Ignisphaera aggregans</name>
    <dbReference type="NCBI Taxonomy" id="334771"/>
    <lineage>
        <taxon>Archaea</taxon>
        <taxon>Thermoproteota</taxon>
        <taxon>Thermoprotei</taxon>
        <taxon>Desulfurococcales</taxon>
        <taxon>Desulfurococcaceae</taxon>
        <taxon>Ignisphaera</taxon>
    </lineage>
</organism>
<dbReference type="InterPro" id="IPR036161">
    <property type="entry name" value="RPB6/omega-like_sf"/>
</dbReference>
<comment type="function">
    <text evidence="3">DNA-dependent RNA polymerase (RNAP) catalyzes the transcription of DNA into RNA using the four ribonucleoside triphosphates as substrates.</text>
</comment>
<dbReference type="EMBL" id="DTBD01000006">
    <property type="protein sequence ID" value="HGQ63791.1"/>
    <property type="molecule type" value="Genomic_DNA"/>
</dbReference>
<dbReference type="InterPro" id="IPR006111">
    <property type="entry name" value="Rpo6/Rpb6"/>
</dbReference>
<dbReference type="SUPFAM" id="SSF63562">
    <property type="entry name" value="RPB6/omega subunit-like"/>
    <property type="match status" value="1"/>
</dbReference>
<gene>
    <name evidence="3" type="primary">rpo6</name>
    <name evidence="3" type="synonym">rpoK</name>
    <name evidence="5" type="ORF">ENU08_00890</name>
    <name evidence="4" type="ORF">ENU41_06945</name>
</gene>
<comment type="subcellular location">
    <subcellularLocation>
        <location evidence="3">Cytoplasm</location>
    </subcellularLocation>
</comment>
<dbReference type="HAMAP" id="MF_00192">
    <property type="entry name" value="RNApol_arch_Rpo6"/>
    <property type="match status" value="1"/>
</dbReference>
<evidence type="ECO:0000313" key="4">
    <source>
        <dbReference type="EMBL" id="HGQ36395.1"/>
    </source>
</evidence>
<dbReference type="NCBIfam" id="NF002207">
    <property type="entry name" value="PRK01099.1-2"/>
    <property type="match status" value="1"/>
</dbReference>
<name>A0A7C4NN45_9CREN</name>
<keyword evidence="3" id="KW-0548">Nucleotidyltransferase</keyword>
<dbReference type="AlphaFoldDB" id="A0A7C4NN45"/>